<dbReference type="AlphaFoldDB" id="D3SMA8"/>
<evidence type="ECO:0000313" key="2">
    <source>
        <dbReference type="Proteomes" id="UP000002043"/>
    </source>
</evidence>
<protein>
    <recommendedName>
        <fullName evidence="3">Type II secretion system protein GspN</fullName>
    </recommendedName>
</protein>
<name>D3SMA8_THEAH</name>
<dbReference type="KEGG" id="tal:Thal_1256"/>
<evidence type="ECO:0008006" key="3">
    <source>
        <dbReference type="Google" id="ProtNLM"/>
    </source>
</evidence>
<proteinExistence type="predicted"/>
<accession>D3SMA8</accession>
<keyword evidence="2" id="KW-1185">Reference proteome</keyword>
<sequence>MIRKVILHFTLFLAFLSLILMVAIPKFLILDRFLAEKGVYLLAQKVQEGPLSLRLSSVKIYLDNRLWSHWDYLEVSPSLGGIKVIGKCSTGSMEVFLGIGWWRVEGKEVRCIKDLNIKKVNLHVAEGMTGVFEGDIKDPYGLMAENLVINFKGKVFDLRAKVMGTEVAGSGQIVGDKINAVLISEGTRYLLSGNWKNLRIQRGP</sequence>
<dbReference type="Proteomes" id="UP000002043">
    <property type="component" value="Chromosome"/>
</dbReference>
<dbReference type="EMBL" id="CP001931">
    <property type="protein sequence ID" value="ADC89888.1"/>
    <property type="molecule type" value="Genomic_DNA"/>
</dbReference>
<gene>
    <name evidence="1" type="ordered locus">Thal_1256</name>
</gene>
<dbReference type="STRING" id="638303.Thal_1256"/>
<dbReference type="HOGENOM" id="CLU_109692_0_0_0"/>
<reference evidence="2" key="1">
    <citation type="journal article" date="2010" name="Stand. Genomic Sci.">
        <title>Complete genome sequence of Thermocrinis albus type strain (HI 11/12T).</title>
        <authorList>
            <person name="Wirth R."/>
            <person name="Sikorski J."/>
            <person name="Brambilla E."/>
            <person name="Misra M."/>
            <person name="Lapidus A."/>
            <person name="Copeland A."/>
            <person name="Nolan M."/>
            <person name="Lucas S."/>
            <person name="Chen F."/>
            <person name="Tice H."/>
            <person name="Cheng J.F."/>
            <person name="Han C."/>
            <person name="Detter J.C."/>
            <person name="Tapia R."/>
            <person name="Bruce D."/>
            <person name="Goodwin L."/>
            <person name="Pitluck S."/>
            <person name="Pati A."/>
            <person name="Anderson I."/>
            <person name="Ivanova N."/>
            <person name="Mavromatis K."/>
            <person name="Mikhailova N."/>
            <person name="Chen A."/>
            <person name="Palaniappan K."/>
            <person name="Bilek Y."/>
            <person name="Hader T."/>
            <person name="Land M."/>
            <person name="Hauser L."/>
            <person name="Chang Y.J."/>
            <person name="Jeffries C.D."/>
            <person name="Tindall B.J."/>
            <person name="Rohde M."/>
            <person name="Goker M."/>
            <person name="Bristow J."/>
            <person name="Eisen J.A."/>
            <person name="Markowitz V."/>
            <person name="Hugenholtz P."/>
            <person name="Kyrpides N.C."/>
            <person name="Klenk H.P."/>
        </authorList>
    </citation>
    <scope>NUCLEOTIDE SEQUENCE [LARGE SCALE GENOMIC DNA]</scope>
    <source>
        <strain evidence="2">DSM 14484 / JCM 11386 / HI 11/12</strain>
    </source>
</reference>
<evidence type="ECO:0000313" key="1">
    <source>
        <dbReference type="EMBL" id="ADC89888.1"/>
    </source>
</evidence>
<organism evidence="1 2">
    <name type="scientific">Thermocrinis albus (strain DSM 14484 / JCM 11386 / HI 11/12)</name>
    <dbReference type="NCBI Taxonomy" id="638303"/>
    <lineage>
        <taxon>Bacteria</taxon>
        <taxon>Pseudomonadati</taxon>
        <taxon>Aquificota</taxon>
        <taxon>Aquificia</taxon>
        <taxon>Aquificales</taxon>
        <taxon>Aquificaceae</taxon>
        <taxon>Thermocrinis</taxon>
    </lineage>
</organism>